<organism evidence="2 3">
    <name type="scientific">Desulfobotulus alkaliphilus</name>
    <dbReference type="NCBI Taxonomy" id="622671"/>
    <lineage>
        <taxon>Bacteria</taxon>
        <taxon>Pseudomonadati</taxon>
        <taxon>Thermodesulfobacteriota</taxon>
        <taxon>Desulfobacteria</taxon>
        <taxon>Desulfobacterales</taxon>
        <taxon>Desulfobacteraceae</taxon>
        <taxon>Desulfobotulus</taxon>
    </lineage>
</organism>
<dbReference type="SMART" id="SM00746">
    <property type="entry name" value="TRASH"/>
    <property type="match status" value="1"/>
</dbReference>
<dbReference type="RefSeq" id="WP_144682759.1">
    <property type="nucleotide sequence ID" value="NZ_VLLC01000005.1"/>
</dbReference>
<comment type="caution">
    <text evidence="2">The sequence shown here is derived from an EMBL/GenBank/DDBJ whole genome shotgun (WGS) entry which is preliminary data.</text>
</comment>
<evidence type="ECO:0000259" key="1">
    <source>
        <dbReference type="SMART" id="SM00746"/>
    </source>
</evidence>
<accession>A0A562S095</accession>
<reference evidence="2 3" key="1">
    <citation type="submission" date="2019-07" db="EMBL/GenBank/DDBJ databases">
        <title>Genome sequencing of 100 strains of the haloalkaliphilic chemolithoautotrophic sulfur-oxidizing bacterium Thioalkalivibrio.</title>
        <authorList>
            <person name="Muyzer G."/>
        </authorList>
    </citation>
    <scope>NUCLEOTIDE SEQUENCE [LARGE SCALE GENOMIC DNA]</scope>
    <source>
        <strain evidence="2 3">ASO4-4</strain>
    </source>
</reference>
<keyword evidence="3" id="KW-1185">Reference proteome</keyword>
<evidence type="ECO:0000313" key="3">
    <source>
        <dbReference type="Proteomes" id="UP000318307"/>
    </source>
</evidence>
<sequence length="80" mass="9146">MPGIIVTLILIYILWRLIVGSSPKVSDEVHEELVQDPVCGLYFPKSEALLVKRGGQEVHFCSDKCKNLFLIEEKKKDKIF</sequence>
<evidence type="ECO:0000313" key="2">
    <source>
        <dbReference type="EMBL" id="TWI74294.1"/>
    </source>
</evidence>
<dbReference type="EMBL" id="VLLC01000005">
    <property type="protein sequence ID" value="TWI74294.1"/>
    <property type="molecule type" value="Genomic_DNA"/>
</dbReference>
<protein>
    <submittedName>
        <fullName evidence="2">YHS domain-containing protein</fullName>
    </submittedName>
</protein>
<dbReference type="OrthoDB" id="3078737at2"/>
<name>A0A562S095_9BACT</name>
<dbReference type="AlphaFoldDB" id="A0A562S095"/>
<dbReference type="Pfam" id="PF04945">
    <property type="entry name" value="YHS"/>
    <property type="match status" value="1"/>
</dbReference>
<dbReference type="InterPro" id="IPR007029">
    <property type="entry name" value="YHS_dom"/>
</dbReference>
<gene>
    <name evidence="2" type="ORF">LZ24_00897</name>
</gene>
<proteinExistence type="predicted"/>
<dbReference type="Proteomes" id="UP000318307">
    <property type="component" value="Unassembled WGS sequence"/>
</dbReference>
<feature type="domain" description="TRASH" evidence="1">
    <location>
        <begin position="36"/>
        <end position="73"/>
    </location>
</feature>
<dbReference type="InterPro" id="IPR011017">
    <property type="entry name" value="TRASH_dom"/>
</dbReference>